<evidence type="ECO:0000256" key="1">
    <source>
        <dbReference type="SAM" id="MobiDB-lite"/>
    </source>
</evidence>
<protein>
    <submittedName>
        <fullName evidence="2">Uncharacterized protein</fullName>
    </submittedName>
</protein>
<dbReference type="Proteomes" id="UP000250572">
    <property type="component" value="Unassembled WGS sequence"/>
</dbReference>
<evidence type="ECO:0000313" key="2">
    <source>
        <dbReference type="EMBL" id="PWA17751.1"/>
    </source>
</evidence>
<evidence type="ECO:0000313" key="3">
    <source>
        <dbReference type="Proteomes" id="UP000250572"/>
    </source>
</evidence>
<comment type="caution">
    <text evidence="2">The sequence shown here is derived from an EMBL/GenBank/DDBJ whole genome shotgun (WGS) entry which is preliminary data.</text>
</comment>
<feature type="compositionally biased region" description="Basic and acidic residues" evidence="1">
    <location>
        <begin position="533"/>
        <end position="554"/>
    </location>
</feature>
<reference evidence="2 3" key="1">
    <citation type="journal article" date="2018" name="G3 (Bethesda)">
        <title>A High-Quality Reference Genome for the Invasive Mosquitofish Gambusia affinis Using a Chicago Library.</title>
        <authorList>
            <person name="Hoffberg S.L."/>
            <person name="Troendle N.J."/>
            <person name="Glenn T.C."/>
            <person name="Mahmud O."/>
            <person name="Louha S."/>
            <person name="Chalopin D."/>
            <person name="Bennetzen J.L."/>
            <person name="Mauricio R."/>
        </authorList>
    </citation>
    <scope>NUCLEOTIDE SEQUENCE [LARGE SCALE GENOMIC DNA]</scope>
    <source>
        <strain evidence="2">NE01/NJP1002.9</strain>
        <tissue evidence="2">Muscle</tissue>
    </source>
</reference>
<gene>
    <name evidence="2" type="ORF">CCH79_00008098</name>
</gene>
<dbReference type="InterPro" id="IPR026320">
    <property type="entry name" value="PRR14"/>
</dbReference>
<feature type="compositionally biased region" description="Basic and acidic residues" evidence="1">
    <location>
        <begin position="122"/>
        <end position="132"/>
    </location>
</feature>
<dbReference type="AlphaFoldDB" id="A0A315V2V0"/>
<dbReference type="EMBL" id="NHOQ01002357">
    <property type="protein sequence ID" value="PWA17751.1"/>
    <property type="molecule type" value="Genomic_DNA"/>
</dbReference>
<dbReference type="PANTHER" id="PTHR14522:SF2">
    <property type="entry name" value="PROLINE-RICH PROTEIN 14"/>
    <property type="match status" value="1"/>
</dbReference>
<accession>A0A315V2V0</accession>
<feature type="compositionally biased region" description="Polar residues" evidence="1">
    <location>
        <begin position="523"/>
        <end position="532"/>
    </location>
</feature>
<dbReference type="PANTHER" id="PTHR14522">
    <property type="entry name" value="EMO2-RELATED"/>
    <property type="match status" value="1"/>
</dbReference>
<feature type="region of interest" description="Disordered" evidence="1">
    <location>
        <begin position="349"/>
        <end position="376"/>
    </location>
</feature>
<proteinExistence type="predicted"/>
<name>A0A315V2V0_GAMAF</name>
<sequence>MTKETTAGSSKCHSVRHRFPELDPTRCPPSAPICGPVVVSWLRPSLHRLLIGCASRVLRLHDVRKLRRSGERLDAQRLKRIIWERKRRRKGVFCGLQCPLNNSRLTGKGGRHAANVVGSGSRTRDGRVEDSRPSNMGCAIHYATTACPTSPHQFNNTHTHSVDYVMRQPGEDSQRIPKVCDDVGNVLRHRGWEAGLHGDGLHPPGVEVLLHHDGKPRLIEGFHDNRTHSFVVGKEVKDSKEEEEAEAYPKGDYLTAIFGRDIRHVVPARLMNSNCGCSYSRLLVSNTNTFEGSLSGQSPRQRTGESLRLETIFEVPLNRKNGSESWFGPRRVKRFLEFLEVGEARKPKKPLVGVGKTGPSSSRPRRGGFPKDEPSLGVQDVDSLLCSKLDELNLWLIHDQSDERETDNAAPVSAIMTRCGKKRKEKRTKMRALFYPVHIPEAAAEVCRYLQRLKRFYVPDWFGQTHGCQPSVFELLTGGAGVFAVILLFALPPSRRLVRRRILTLKSPESISEQQIRGPGRCTSKTTSYSNVETRKLPHLGSKDAAELDPKVKPGECQAGEQEEEGGGEGTRLEVPALAEVALQSDFLDRKARGLERKQEARAVRELQGECRSSGRIHLLPKTERGDLPLPLHLHAAHRVPARPPQRPLCVGGQAAMMMVRSMRPVLRRMRRGNPGRVVVMEDENVWA</sequence>
<organism evidence="2 3">
    <name type="scientific">Gambusia affinis</name>
    <name type="common">Western mosquitofish</name>
    <name type="synonym">Heterandria affinis</name>
    <dbReference type="NCBI Taxonomy" id="33528"/>
    <lineage>
        <taxon>Eukaryota</taxon>
        <taxon>Metazoa</taxon>
        <taxon>Chordata</taxon>
        <taxon>Craniata</taxon>
        <taxon>Vertebrata</taxon>
        <taxon>Euteleostomi</taxon>
        <taxon>Actinopterygii</taxon>
        <taxon>Neopterygii</taxon>
        <taxon>Teleostei</taxon>
        <taxon>Neoteleostei</taxon>
        <taxon>Acanthomorphata</taxon>
        <taxon>Ovalentaria</taxon>
        <taxon>Atherinomorphae</taxon>
        <taxon>Cyprinodontiformes</taxon>
        <taxon>Poeciliidae</taxon>
        <taxon>Poeciliinae</taxon>
        <taxon>Gambusia</taxon>
    </lineage>
</organism>
<keyword evidence="3" id="KW-1185">Reference proteome</keyword>
<feature type="region of interest" description="Disordered" evidence="1">
    <location>
        <begin position="513"/>
        <end position="571"/>
    </location>
</feature>
<feature type="region of interest" description="Disordered" evidence="1">
    <location>
        <begin position="108"/>
        <end position="132"/>
    </location>
</feature>